<dbReference type="GO" id="GO:0008961">
    <property type="term" value="F:phosphatidylglycerol-prolipoprotein diacylglyceryl transferase activity"/>
    <property type="evidence" value="ECO:0007669"/>
    <property type="project" value="InterPro"/>
</dbReference>
<feature type="transmembrane region" description="Helical" evidence="6">
    <location>
        <begin position="13"/>
        <end position="32"/>
    </location>
</feature>
<evidence type="ECO:0000256" key="1">
    <source>
        <dbReference type="ARBA" id="ARBA00022475"/>
    </source>
</evidence>
<feature type="transmembrane region" description="Helical" evidence="6">
    <location>
        <begin position="88"/>
        <end position="106"/>
    </location>
</feature>
<keyword evidence="4 6" id="KW-1133">Transmembrane helix</keyword>
<name>A0A0W8E739_9ZZZZ</name>
<dbReference type="Pfam" id="PF01790">
    <property type="entry name" value="LGT"/>
    <property type="match status" value="1"/>
</dbReference>
<dbReference type="InterPro" id="IPR001640">
    <property type="entry name" value="Lgt"/>
</dbReference>
<dbReference type="GO" id="GO:0005886">
    <property type="term" value="C:plasma membrane"/>
    <property type="evidence" value="ECO:0007669"/>
    <property type="project" value="InterPro"/>
</dbReference>
<feature type="transmembrane region" description="Helical" evidence="6">
    <location>
        <begin position="193"/>
        <end position="214"/>
    </location>
</feature>
<keyword evidence="3 6" id="KW-0812">Transmembrane</keyword>
<dbReference type="EMBL" id="LNQE01001848">
    <property type="protein sequence ID" value="KUG04474.1"/>
    <property type="molecule type" value="Genomic_DNA"/>
</dbReference>
<dbReference type="GO" id="GO:0042158">
    <property type="term" value="P:lipoprotein biosynthetic process"/>
    <property type="evidence" value="ECO:0007669"/>
    <property type="project" value="InterPro"/>
</dbReference>
<protein>
    <submittedName>
        <fullName evidence="7">Prolipoprotein diacylglyceryl transferase</fullName>
    </submittedName>
</protein>
<organism evidence="7">
    <name type="scientific">hydrocarbon metagenome</name>
    <dbReference type="NCBI Taxonomy" id="938273"/>
    <lineage>
        <taxon>unclassified sequences</taxon>
        <taxon>metagenomes</taxon>
        <taxon>ecological metagenomes</taxon>
    </lineage>
</organism>
<evidence type="ECO:0000313" key="7">
    <source>
        <dbReference type="EMBL" id="KUG04474.1"/>
    </source>
</evidence>
<dbReference type="AlphaFoldDB" id="A0A0W8E739"/>
<feature type="transmembrane region" description="Helical" evidence="6">
    <location>
        <begin position="220"/>
        <end position="241"/>
    </location>
</feature>
<evidence type="ECO:0000256" key="5">
    <source>
        <dbReference type="ARBA" id="ARBA00023136"/>
    </source>
</evidence>
<evidence type="ECO:0000256" key="6">
    <source>
        <dbReference type="SAM" id="Phobius"/>
    </source>
</evidence>
<accession>A0A0W8E739</accession>
<feature type="transmembrane region" description="Helical" evidence="6">
    <location>
        <begin position="118"/>
        <end position="144"/>
    </location>
</feature>
<dbReference type="PANTHER" id="PTHR30589">
    <property type="entry name" value="PROLIPOPROTEIN DIACYLGLYCERYL TRANSFERASE"/>
    <property type="match status" value="1"/>
</dbReference>
<evidence type="ECO:0000256" key="2">
    <source>
        <dbReference type="ARBA" id="ARBA00022679"/>
    </source>
</evidence>
<dbReference type="NCBIfam" id="TIGR00544">
    <property type="entry name" value="lgt"/>
    <property type="match status" value="1"/>
</dbReference>
<keyword evidence="5 6" id="KW-0472">Membrane</keyword>
<proteinExistence type="inferred from homology"/>
<dbReference type="HAMAP" id="MF_01147">
    <property type="entry name" value="Lgt"/>
    <property type="match status" value="1"/>
</dbReference>
<sequence>MHPVLLQLGNFKVYSWGFMLAIATIAAIVGIGRIFDREGYDRDMVLDMVILMVVFGILGGRIAYILYYEWPAFLADPWMFFSPGFSGLVWYGAFVGGLLVFLFYIWRKNLNFWEIADMFVPYLALGYALVRIGCFLNGCCYGMPTGTEYGLVFPSVDSLLRHPTQLYSSLLNFFLFVYLLWIFPRRKFTGQVFLAYLVGYSIYRFIIEFFRFSLINIGPFTLGQIYTMIMFAVALGLYLLIRSKESSNIYVRRGRRR</sequence>
<reference evidence="7" key="1">
    <citation type="journal article" date="2015" name="Proc. Natl. Acad. Sci. U.S.A.">
        <title>Networks of energetic and metabolic interactions define dynamics in microbial communities.</title>
        <authorList>
            <person name="Embree M."/>
            <person name="Liu J.K."/>
            <person name="Al-Bassam M.M."/>
            <person name="Zengler K."/>
        </authorList>
    </citation>
    <scope>NUCLEOTIDE SEQUENCE</scope>
</reference>
<comment type="caution">
    <text evidence="7">The sequence shown here is derived from an EMBL/GenBank/DDBJ whole genome shotgun (WGS) entry which is preliminary data.</text>
</comment>
<feature type="transmembrane region" description="Helical" evidence="6">
    <location>
        <begin position="164"/>
        <end position="181"/>
    </location>
</feature>
<keyword evidence="2 7" id="KW-0808">Transferase</keyword>
<evidence type="ECO:0000256" key="3">
    <source>
        <dbReference type="ARBA" id="ARBA00022692"/>
    </source>
</evidence>
<gene>
    <name evidence="7" type="ORF">ASZ90_018142</name>
</gene>
<dbReference type="PANTHER" id="PTHR30589:SF0">
    <property type="entry name" value="PHOSPHATIDYLGLYCEROL--PROLIPOPROTEIN DIACYLGLYCERYL TRANSFERASE"/>
    <property type="match status" value="1"/>
</dbReference>
<keyword evidence="7" id="KW-0449">Lipoprotein</keyword>
<keyword evidence="1" id="KW-1003">Cell membrane</keyword>
<feature type="transmembrane region" description="Helical" evidence="6">
    <location>
        <begin position="44"/>
        <end position="68"/>
    </location>
</feature>
<evidence type="ECO:0000256" key="4">
    <source>
        <dbReference type="ARBA" id="ARBA00022989"/>
    </source>
</evidence>